<dbReference type="SUPFAM" id="SSF53383">
    <property type="entry name" value="PLP-dependent transferases"/>
    <property type="match status" value="1"/>
</dbReference>
<proteinExistence type="predicted"/>
<dbReference type="CDD" id="cd00609">
    <property type="entry name" value="AAT_like"/>
    <property type="match status" value="1"/>
</dbReference>
<dbReference type="AlphaFoldDB" id="A0A1L3ZUK0"/>
<reference evidence="7" key="1">
    <citation type="submission" date="2016-11" db="EMBL/GenBank/DDBJ databases">
        <title>Complete Genome Sequence of alachlor-degrading Sphingomonas sp. strain JJ-A5.</title>
        <authorList>
            <person name="Lee H."/>
            <person name="Ka J.-O."/>
        </authorList>
    </citation>
    <scope>NUCLEOTIDE SEQUENCE [LARGE SCALE GENOMIC DNA]</scope>
    <source>
        <strain evidence="7">JJ-A5</strain>
    </source>
</reference>
<organism evidence="6 7">
    <name type="scientific">Tardibacter chloracetimidivorans</name>
    <dbReference type="NCBI Taxonomy" id="1921510"/>
    <lineage>
        <taxon>Bacteria</taxon>
        <taxon>Pseudomonadati</taxon>
        <taxon>Pseudomonadota</taxon>
        <taxon>Alphaproteobacteria</taxon>
        <taxon>Sphingomonadales</taxon>
        <taxon>Sphingomonadaceae</taxon>
        <taxon>Tardibacter</taxon>
    </lineage>
</organism>
<dbReference type="KEGG" id="sphj:BSL82_08260"/>
<sequence length="384" mass="41255">MNPLFANLPTTIFETMSGLSRELEAVNLGQGFPDFGWPEDVLDKAADAVRHGWNQYPSMSGLPELREAVAVHYARFQRLDLKPEEVTVTSGATEALAAAILGLVTPGDEVVLFEPAYDAYLPLIRQAGGIAKAVKLTPPDWKITEKALAEAFGPATRLVIFNNPLNPTGTVFSLDQLALIADACVRNDAVAICDEVWEHLVFDGHAQIPLMTLPGMRERTVKIGSAGKIFSLTGWKVGWTCAAPRLTAAIARAHQFLTFTTAPSLQTAVAYGLGKDDAYFTAMREGFARSRARMTDGLGAAGYALLPSDGTYFVSVDLNGSGIALDDMTFCHRAVREAGVAAIPVSSFYASDPVTNVVRLCFAKSDATVDKGLERLAKARLMLG</sequence>
<keyword evidence="3 6" id="KW-0808">Transferase</keyword>
<evidence type="ECO:0000256" key="4">
    <source>
        <dbReference type="ARBA" id="ARBA00022898"/>
    </source>
</evidence>
<protein>
    <submittedName>
        <fullName evidence="6">Aminotransferase</fullName>
    </submittedName>
</protein>
<dbReference type="InterPro" id="IPR015422">
    <property type="entry name" value="PyrdxlP-dep_Trfase_small"/>
</dbReference>
<dbReference type="OrthoDB" id="9763453at2"/>
<comment type="cofactor">
    <cofactor evidence="1">
        <name>pyridoxal 5'-phosphate</name>
        <dbReference type="ChEBI" id="CHEBI:597326"/>
    </cofactor>
</comment>
<dbReference type="Gene3D" id="3.40.640.10">
    <property type="entry name" value="Type I PLP-dependent aspartate aminotransferase-like (Major domain)"/>
    <property type="match status" value="1"/>
</dbReference>
<evidence type="ECO:0000256" key="3">
    <source>
        <dbReference type="ARBA" id="ARBA00022679"/>
    </source>
</evidence>
<keyword evidence="4" id="KW-0663">Pyridoxal phosphate</keyword>
<dbReference type="RefSeq" id="WP_072596853.1">
    <property type="nucleotide sequence ID" value="NZ_CP018221.1"/>
</dbReference>
<dbReference type="GO" id="GO:0016212">
    <property type="term" value="F:kynurenine-oxoglutarate transaminase activity"/>
    <property type="evidence" value="ECO:0007669"/>
    <property type="project" value="TreeGrafter"/>
</dbReference>
<dbReference type="PANTHER" id="PTHR43807:SF20">
    <property type="entry name" value="FI04487P"/>
    <property type="match status" value="1"/>
</dbReference>
<dbReference type="InterPro" id="IPR015424">
    <property type="entry name" value="PyrdxlP-dep_Trfase"/>
</dbReference>
<accession>A0A1L3ZUK0</accession>
<feature type="domain" description="Aminotransferase class I/classII large" evidence="5">
    <location>
        <begin position="26"/>
        <end position="376"/>
    </location>
</feature>
<dbReference type="InterPro" id="IPR004839">
    <property type="entry name" value="Aminotransferase_I/II_large"/>
</dbReference>
<dbReference type="GO" id="GO:0005737">
    <property type="term" value="C:cytoplasm"/>
    <property type="evidence" value="ECO:0007669"/>
    <property type="project" value="TreeGrafter"/>
</dbReference>
<dbReference type="NCBIfam" id="NF006488">
    <property type="entry name" value="PRK08912.1"/>
    <property type="match status" value="1"/>
</dbReference>
<evidence type="ECO:0000313" key="6">
    <source>
        <dbReference type="EMBL" id="API59305.1"/>
    </source>
</evidence>
<name>A0A1L3ZUK0_9SPHN</name>
<dbReference type="PANTHER" id="PTHR43807">
    <property type="entry name" value="FI04487P"/>
    <property type="match status" value="1"/>
</dbReference>
<keyword evidence="2 6" id="KW-0032">Aminotransferase</keyword>
<dbReference type="EMBL" id="CP018221">
    <property type="protein sequence ID" value="API59305.1"/>
    <property type="molecule type" value="Genomic_DNA"/>
</dbReference>
<keyword evidence="7" id="KW-1185">Reference proteome</keyword>
<evidence type="ECO:0000256" key="1">
    <source>
        <dbReference type="ARBA" id="ARBA00001933"/>
    </source>
</evidence>
<dbReference type="Pfam" id="PF00155">
    <property type="entry name" value="Aminotran_1_2"/>
    <property type="match status" value="1"/>
</dbReference>
<dbReference type="InterPro" id="IPR015421">
    <property type="entry name" value="PyrdxlP-dep_Trfase_major"/>
</dbReference>
<evidence type="ECO:0000313" key="7">
    <source>
        <dbReference type="Proteomes" id="UP000182063"/>
    </source>
</evidence>
<evidence type="ECO:0000259" key="5">
    <source>
        <dbReference type="Pfam" id="PF00155"/>
    </source>
</evidence>
<dbReference type="Gene3D" id="3.90.1150.10">
    <property type="entry name" value="Aspartate Aminotransferase, domain 1"/>
    <property type="match status" value="1"/>
</dbReference>
<dbReference type="STRING" id="1921510.BSL82_08260"/>
<dbReference type="Proteomes" id="UP000182063">
    <property type="component" value="Chromosome"/>
</dbReference>
<gene>
    <name evidence="6" type="ORF">BSL82_08260</name>
</gene>
<evidence type="ECO:0000256" key="2">
    <source>
        <dbReference type="ARBA" id="ARBA00022576"/>
    </source>
</evidence>
<dbReference type="InterPro" id="IPR051326">
    <property type="entry name" value="Kynurenine-oxoglutarate_AT"/>
</dbReference>
<dbReference type="GO" id="GO:0030170">
    <property type="term" value="F:pyridoxal phosphate binding"/>
    <property type="evidence" value="ECO:0007669"/>
    <property type="project" value="InterPro"/>
</dbReference>